<feature type="transmembrane region" description="Helical" evidence="1">
    <location>
        <begin position="107"/>
        <end position="125"/>
    </location>
</feature>
<reference evidence="3" key="1">
    <citation type="journal article" date="2019" name="Int. J. Syst. Evol. Microbiol.">
        <title>The Global Catalogue of Microorganisms (GCM) 10K type strain sequencing project: providing services to taxonomists for standard genome sequencing and annotation.</title>
        <authorList>
            <consortium name="The Broad Institute Genomics Platform"/>
            <consortium name="The Broad Institute Genome Sequencing Center for Infectious Disease"/>
            <person name="Wu L."/>
            <person name="Ma J."/>
        </authorList>
    </citation>
    <scope>NUCLEOTIDE SEQUENCE [LARGE SCALE GENOMIC DNA]</scope>
    <source>
        <strain evidence="3">JCM 17705</strain>
    </source>
</reference>
<evidence type="ECO:0000313" key="3">
    <source>
        <dbReference type="Proteomes" id="UP001500582"/>
    </source>
</evidence>
<dbReference type="EMBL" id="BAABFT010000017">
    <property type="protein sequence ID" value="GAA4336540.1"/>
    <property type="molecule type" value="Genomic_DNA"/>
</dbReference>
<dbReference type="RefSeq" id="WP_345213494.1">
    <property type="nucleotide sequence ID" value="NZ_BAABFT010000017.1"/>
</dbReference>
<keyword evidence="3" id="KW-1185">Reference proteome</keyword>
<organism evidence="2 3">
    <name type="scientific">Mucilaginibacter gynuensis</name>
    <dbReference type="NCBI Taxonomy" id="1302236"/>
    <lineage>
        <taxon>Bacteria</taxon>
        <taxon>Pseudomonadati</taxon>
        <taxon>Bacteroidota</taxon>
        <taxon>Sphingobacteriia</taxon>
        <taxon>Sphingobacteriales</taxon>
        <taxon>Sphingobacteriaceae</taxon>
        <taxon>Mucilaginibacter</taxon>
    </lineage>
</organism>
<dbReference type="Proteomes" id="UP001500582">
    <property type="component" value="Unassembled WGS sequence"/>
</dbReference>
<evidence type="ECO:0000313" key="2">
    <source>
        <dbReference type="EMBL" id="GAA4336540.1"/>
    </source>
</evidence>
<name>A0ABP8HAT1_9SPHI</name>
<keyword evidence="1" id="KW-0812">Transmembrane</keyword>
<keyword evidence="1" id="KW-1133">Transmembrane helix</keyword>
<feature type="transmembrane region" description="Helical" evidence="1">
    <location>
        <begin position="52"/>
        <end position="71"/>
    </location>
</feature>
<gene>
    <name evidence="2" type="ORF">GCM10023149_45470</name>
</gene>
<feature type="transmembrane region" description="Helical" evidence="1">
    <location>
        <begin position="16"/>
        <end position="36"/>
    </location>
</feature>
<evidence type="ECO:0000256" key="1">
    <source>
        <dbReference type="SAM" id="Phobius"/>
    </source>
</evidence>
<sequence length="148" mass="16303">MINISGYVRGLSTTKAAAILFWINLIPAGICLLLALDALDQNGPLDLGTGEIATLVFTAISLSVEAVYFCQFNFSKHANNKGLWVYSMIVSSVFIAFVVYIAATVKVMSALIFLVYPNCFFYLSYEMFKKLNVTSIEQGILPVIPKEN</sequence>
<keyword evidence="1" id="KW-0472">Membrane</keyword>
<feature type="transmembrane region" description="Helical" evidence="1">
    <location>
        <begin position="83"/>
        <end position="101"/>
    </location>
</feature>
<accession>A0ABP8HAT1</accession>
<comment type="caution">
    <text evidence="2">The sequence shown here is derived from an EMBL/GenBank/DDBJ whole genome shotgun (WGS) entry which is preliminary data.</text>
</comment>
<proteinExistence type="predicted"/>
<protein>
    <submittedName>
        <fullName evidence="2">Uncharacterized protein</fullName>
    </submittedName>
</protein>